<dbReference type="InterPro" id="IPR023614">
    <property type="entry name" value="Porin_dom_sf"/>
</dbReference>
<feature type="chain" id="PRO_5006061139" evidence="1">
    <location>
        <begin position="20"/>
        <end position="342"/>
    </location>
</feature>
<evidence type="ECO:0000259" key="2">
    <source>
        <dbReference type="Pfam" id="PF13609"/>
    </source>
</evidence>
<dbReference type="Gene3D" id="2.40.160.10">
    <property type="entry name" value="Porin"/>
    <property type="match status" value="1"/>
</dbReference>
<reference evidence="4" key="1">
    <citation type="submission" date="2015-09" db="EMBL/GenBank/DDBJ databases">
        <authorList>
            <person name="Rodrigo-Torres L."/>
            <person name="Arahal D.R."/>
        </authorList>
    </citation>
    <scope>NUCLEOTIDE SEQUENCE [LARGE SCALE GENOMIC DNA]</scope>
    <source>
        <strain evidence="4">CECT 4293</strain>
    </source>
</reference>
<accession>A0A0P1E2Q9</accession>
<evidence type="ECO:0000313" key="4">
    <source>
        <dbReference type="Proteomes" id="UP000050786"/>
    </source>
</evidence>
<evidence type="ECO:0000256" key="1">
    <source>
        <dbReference type="SAM" id="SignalP"/>
    </source>
</evidence>
<dbReference type="SUPFAM" id="SSF56935">
    <property type="entry name" value="Porins"/>
    <property type="match status" value="1"/>
</dbReference>
<dbReference type="InterPro" id="IPR033900">
    <property type="entry name" value="Gram_neg_porin_domain"/>
</dbReference>
<protein>
    <submittedName>
        <fullName evidence="3">Porin</fullName>
    </submittedName>
</protein>
<evidence type="ECO:0000313" key="3">
    <source>
        <dbReference type="EMBL" id="CUH42504.1"/>
    </source>
</evidence>
<organism evidence="3 4">
    <name type="scientific">Ruegeria atlantica</name>
    <dbReference type="NCBI Taxonomy" id="81569"/>
    <lineage>
        <taxon>Bacteria</taxon>
        <taxon>Pseudomonadati</taxon>
        <taxon>Pseudomonadota</taxon>
        <taxon>Alphaproteobacteria</taxon>
        <taxon>Rhodobacterales</taxon>
        <taxon>Roseobacteraceae</taxon>
        <taxon>Ruegeria</taxon>
    </lineage>
</organism>
<dbReference type="Proteomes" id="UP000050786">
    <property type="component" value="Unassembled WGS sequence"/>
</dbReference>
<dbReference type="GO" id="GO:0016020">
    <property type="term" value="C:membrane"/>
    <property type="evidence" value="ECO:0007669"/>
    <property type="project" value="InterPro"/>
</dbReference>
<gene>
    <name evidence="3" type="primary">opmA_1</name>
    <name evidence="3" type="ORF">RUM4293_01392</name>
</gene>
<feature type="signal peptide" evidence="1">
    <location>
        <begin position="1"/>
        <end position="19"/>
    </location>
</feature>
<dbReference type="EMBL" id="CYPS01000022">
    <property type="protein sequence ID" value="CUH42504.1"/>
    <property type="molecule type" value="Genomic_DNA"/>
</dbReference>
<dbReference type="RefSeq" id="WP_058272571.1">
    <property type="nucleotide sequence ID" value="NZ_CYPS01000022.1"/>
</dbReference>
<sequence>MKKVLFASTALIATASVAAADVKFSGYGRFGIGYQEDRVGDVPNFTVDQATGEVSRDGDATVDTDNTILVSRFRLNIDGTAETDGGVEFSARVRLQADEDSGNGEANEAGLNGARFSVIYGGLRVDAGNVAGSFDNLANYYGNEPGLESFIGQYSGVDYSFLGYSSTGSGANAVFFQYAVGDFAFGASYDQATVALDGVPQDADRWDISATYNFNNITAALAYGQTKANVNSSSEKQSLTVLTLGGEWGNFSGTVFVADDDVVNADENGTAYGLSLAYTFGAATTITFAYGDGSADDDTRNLGIGAIYDLGGGASLRGGVGEAKTGDQDGSIRADFGAQFNF</sequence>
<keyword evidence="4" id="KW-1185">Reference proteome</keyword>
<keyword evidence="1" id="KW-0732">Signal</keyword>
<proteinExistence type="predicted"/>
<dbReference type="AlphaFoldDB" id="A0A0P1E2Q9"/>
<dbReference type="Pfam" id="PF13609">
    <property type="entry name" value="Porin_4"/>
    <property type="match status" value="1"/>
</dbReference>
<name>A0A0P1E2Q9_9RHOB</name>
<feature type="domain" description="Porin" evidence="2">
    <location>
        <begin position="7"/>
        <end position="327"/>
    </location>
</feature>
<dbReference type="GO" id="GO:0015288">
    <property type="term" value="F:porin activity"/>
    <property type="evidence" value="ECO:0007669"/>
    <property type="project" value="InterPro"/>
</dbReference>